<evidence type="ECO:0000313" key="1">
    <source>
        <dbReference type="EMBL" id="CAI6368439.1"/>
    </source>
</evidence>
<dbReference type="Proteomes" id="UP001160148">
    <property type="component" value="Unassembled WGS sequence"/>
</dbReference>
<proteinExistence type="predicted"/>
<sequence>MDESEREHLVSGDNSEDSLDLFIPRPRMQLFVIDDSDYFLPFAYDDPPNTEPLVSEENETHHEEQANFKIIF</sequence>
<comment type="caution">
    <text evidence="1">The sequence shown here is derived from an EMBL/GenBank/DDBJ whole genome shotgun (WGS) entry which is preliminary data.</text>
</comment>
<reference evidence="1 2" key="1">
    <citation type="submission" date="2023-01" db="EMBL/GenBank/DDBJ databases">
        <authorList>
            <person name="Whitehead M."/>
        </authorList>
    </citation>
    <scope>NUCLEOTIDE SEQUENCE [LARGE SCALE GENOMIC DNA]</scope>
</reference>
<evidence type="ECO:0000313" key="2">
    <source>
        <dbReference type="Proteomes" id="UP001160148"/>
    </source>
</evidence>
<gene>
    <name evidence="1" type="ORF">MEUPH1_LOCUS22799</name>
</gene>
<accession>A0AAV0XL87</accession>
<protein>
    <submittedName>
        <fullName evidence="1">Uncharacterized protein</fullName>
    </submittedName>
</protein>
<organism evidence="1 2">
    <name type="scientific">Macrosiphum euphorbiae</name>
    <name type="common">potato aphid</name>
    <dbReference type="NCBI Taxonomy" id="13131"/>
    <lineage>
        <taxon>Eukaryota</taxon>
        <taxon>Metazoa</taxon>
        <taxon>Ecdysozoa</taxon>
        <taxon>Arthropoda</taxon>
        <taxon>Hexapoda</taxon>
        <taxon>Insecta</taxon>
        <taxon>Pterygota</taxon>
        <taxon>Neoptera</taxon>
        <taxon>Paraneoptera</taxon>
        <taxon>Hemiptera</taxon>
        <taxon>Sternorrhyncha</taxon>
        <taxon>Aphidomorpha</taxon>
        <taxon>Aphidoidea</taxon>
        <taxon>Aphididae</taxon>
        <taxon>Macrosiphini</taxon>
        <taxon>Macrosiphum</taxon>
    </lineage>
</organism>
<keyword evidence="2" id="KW-1185">Reference proteome</keyword>
<name>A0AAV0XL87_9HEMI</name>
<dbReference type="EMBL" id="CARXXK010000005">
    <property type="protein sequence ID" value="CAI6368439.1"/>
    <property type="molecule type" value="Genomic_DNA"/>
</dbReference>
<dbReference type="AlphaFoldDB" id="A0AAV0XL87"/>